<evidence type="ECO:0000313" key="2">
    <source>
        <dbReference type="Proteomes" id="UP001558613"/>
    </source>
</evidence>
<proteinExistence type="predicted"/>
<gene>
    <name evidence="1" type="ORF">QQF64_023589</name>
</gene>
<sequence>MGGPQPEKAADEFQNVTLLSLTKEGGKLMARGFQKKISSSSSAAGGSGGEGGGGHDRVVICVSGLIAANRPFSKTDICHLFPFLPLSATSMVSYCSICLPGSVCLPASI</sequence>
<comment type="caution">
    <text evidence="1">The sequence shown here is derived from an EMBL/GenBank/DDBJ whole genome shotgun (WGS) entry which is preliminary data.</text>
</comment>
<organism evidence="1 2">
    <name type="scientific">Cirrhinus molitorella</name>
    <name type="common">mud carp</name>
    <dbReference type="NCBI Taxonomy" id="172907"/>
    <lineage>
        <taxon>Eukaryota</taxon>
        <taxon>Metazoa</taxon>
        <taxon>Chordata</taxon>
        <taxon>Craniata</taxon>
        <taxon>Vertebrata</taxon>
        <taxon>Euteleostomi</taxon>
        <taxon>Actinopterygii</taxon>
        <taxon>Neopterygii</taxon>
        <taxon>Teleostei</taxon>
        <taxon>Ostariophysi</taxon>
        <taxon>Cypriniformes</taxon>
        <taxon>Cyprinidae</taxon>
        <taxon>Labeoninae</taxon>
        <taxon>Labeonini</taxon>
        <taxon>Cirrhinus</taxon>
    </lineage>
</organism>
<evidence type="ECO:0000313" key="1">
    <source>
        <dbReference type="EMBL" id="KAL1276916.1"/>
    </source>
</evidence>
<name>A0ABR3NJE5_9TELE</name>
<keyword evidence="2" id="KW-1185">Reference proteome</keyword>
<protein>
    <submittedName>
        <fullName evidence="1">Uncharacterized protein</fullName>
    </submittedName>
</protein>
<accession>A0ABR3NJE5</accession>
<dbReference type="EMBL" id="JAYMGO010000003">
    <property type="protein sequence ID" value="KAL1276916.1"/>
    <property type="molecule type" value="Genomic_DNA"/>
</dbReference>
<dbReference type="Proteomes" id="UP001558613">
    <property type="component" value="Unassembled WGS sequence"/>
</dbReference>
<reference evidence="1 2" key="1">
    <citation type="submission" date="2023-09" db="EMBL/GenBank/DDBJ databases">
        <authorList>
            <person name="Wang M."/>
        </authorList>
    </citation>
    <scope>NUCLEOTIDE SEQUENCE [LARGE SCALE GENOMIC DNA]</scope>
    <source>
        <strain evidence="1">GT-2023</strain>
        <tissue evidence="1">Liver</tissue>
    </source>
</reference>